<evidence type="ECO:0000313" key="9">
    <source>
        <dbReference type="Proteomes" id="UP001327560"/>
    </source>
</evidence>
<feature type="transmembrane region" description="Helical" evidence="6">
    <location>
        <begin position="94"/>
        <end position="112"/>
    </location>
</feature>
<accession>A0AAQ3K1Y8</accession>
<dbReference type="SUPFAM" id="SSF57667">
    <property type="entry name" value="beta-beta-alpha zinc fingers"/>
    <property type="match status" value="1"/>
</dbReference>
<organism evidence="8 9">
    <name type="scientific">Canna indica</name>
    <name type="common">Indian-shot</name>
    <dbReference type="NCBI Taxonomy" id="4628"/>
    <lineage>
        <taxon>Eukaryota</taxon>
        <taxon>Viridiplantae</taxon>
        <taxon>Streptophyta</taxon>
        <taxon>Embryophyta</taxon>
        <taxon>Tracheophyta</taxon>
        <taxon>Spermatophyta</taxon>
        <taxon>Magnoliopsida</taxon>
        <taxon>Liliopsida</taxon>
        <taxon>Zingiberales</taxon>
        <taxon>Cannaceae</taxon>
        <taxon>Canna</taxon>
    </lineage>
</organism>
<dbReference type="InterPro" id="IPR003656">
    <property type="entry name" value="Znf_BED"/>
</dbReference>
<dbReference type="PANTHER" id="PTHR31446:SF39">
    <property type="entry name" value="ACID PHOSPHATASE_VANADIUM-DEPENDENT HALOPEROXIDASE-RELATED PROTEIN"/>
    <property type="match status" value="1"/>
</dbReference>
<feature type="region of interest" description="Disordered" evidence="5">
    <location>
        <begin position="1"/>
        <end position="20"/>
    </location>
</feature>
<keyword evidence="3" id="KW-0862">Zinc</keyword>
<keyword evidence="6" id="KW-0812">Transmembrane</keyword>
<dbReference type="SMART" id="SM00614">
    <property type="entry name" value="ZnF_BED"/>
    <property type="match status" value="1"/>
</dbReference>
<evidence type="ECO:0000256" key="2">
    <source>
        <dbReference type="ARBA" id="ARBA00022771"/>
    </source>
</evidence>
<name>A0AAQ3K1Y8_9LILI</name>
<evidence type="ECO:0000256" key="1">
    <source>
        <dbReference type="ARBA" id="ARBA00022723"/>
    </source>
</evidence>
<sequence length="417" mass="46283">MRGLMDGLGSFNASSSSPPPLSSSHYSSVFQNYPLISAILAFAIAQSIKFFLTRFKEKRWDAKRLIGSGGMPSSHSATVTALAVAIGIQDGLSSSTFATAIVIASVVMYDAFGVRLHAGKQAEVLNQIVYELPEEHPLADTRPLRELLGHTPLQVTAGGILGCIVASMAHAENMSSTAENSTTNTGNIIPQLQERQGQQEQQEHQEQTTQERVVLPSTQGGTSKSKVRGKRKSCVWDHFDKIECKDNSDQRATCKYCEKSLACSTSSGTSCLSNHLNRCKKYPTNVEKSQRTLTFKPLASGNFGGTTHTLASWKFDQEECIRYLAKMIITDEIPFRFVEHEGFRQFCRSMQPLFVMPSRFTVARDSYELYKQEKLNFMKYLKKLSSRICLTTDAWTSIQNLKSSCDTTGHAIIQIDD</sequence>
<feature type="transmembrane region" description="Helical" evidence="6">
    <location>
        <begin position="65"/>
        <end position="88"/>
    </location>
</feature>
<feature type="region of interest" description="Disordered" evidence="5">
    <location>
        <begin position="194"/>
        <end position="226"/>
    </location>
</feature>
<evidence type="ECO:0000256" key="4">
    <source>
        <dbReference type="PROSITE-ProRule" id="PRU00027"/>
    </source>
</evidence>
<dbReference type="EMBL" id="CP136892">
    <property type="protein sequence ID" value="WOL00412.1"/>
    <property type="molecule type" value="Genomic_DNA"/>
</dbReference>
<evidence type="ECO:0000313" key="8">
    <source>
        <dbReference type="EMBL" id="WOL00412.1"/>
    </source>
</evidence>
<evidence type="ECO:0000256" key="5">
    <source>
        <dbReference type="SAM" id="MobiDB-lite"/>
    </source>
</evidence>
<gene>
    <name evidence="8" type="ORF">Cni_G09125</name>
</gene>
<dbReference type="GO" id="GO:0008270">
    <property type="term" value="F:zinc ion binding"/>
    <property type="evidence" value="ECO:0007669"/>
    <property type="project" value="UniProtKB-KW"/>
</dbReference>
<evidence type="ECO:0000256" key="6">
    <source>
        <dbReference type="SAM" id="Phobius"/>
    </source>
</evidence>
<keyword evidence="1" id="KW-0479">Metal-binding</keyword>
<protein>
    <recommendedName>
        <fullName evidence="7">BED-type domain-containing protein</fullName>
    </recommendedName>
</protein>
<dbReference type="Proteomes" id="UP001327560">
    <property type="component" value="Chromosome 3"/>
</dbReference>
<keyword evidence="6" id="KW-0472">Membrane</keyword>
<evidence type="ECO:0000259" key="7">
    <source>
        <dbReference type="PROSITE" id="PS50808"/>
    </source>
</evidence>
<dbReference type="Pfam" id="PF02681">
    <property type="entry name" value="DUF212"/>
    <property type="match status" value="1"/>
</dbReference>
<dbReference type="InterPro" id="IPR003832">
    <property type="entry name" value="DUF212"/>
</dbReference>
<dbReference type="GO" id="GO:0003677">
    <property type="term" value="F:DNA binding"/>
    <property type="evidence" value="ECO:0007669"/>
    <property type="project" value="InterPro"/>
</dbReference>
<keyword evidence="6" id="KW-1133">Transmembrane helix</keyword>
<reference evidence="8 9" key="1">
    <citation type="submission" date="2023-10" db="EMBL/GenBank/DDBJ databases">
        <title>Chromosome-scale genome assembly provides insights into flower coloration mechanisms of Canna indica.</title>
        <authorList>
            <person name="Li C."/>
        </authorList>
    </citation>
    <scope>NUCLEOTIDE SEQUENCE [LARGE SCALE GENOMIC DNA]</scope>
    <source>
        <tissue evidence="8">Flower</tissue>
    </source>
</reference>
<dbReference type="Pfam" id="PF02892">
    <property type="entry name" value="zf-BED"/>
    <property type="match status" value="1"/>
</dbReference>
<dbReference type="SUPFAM" id="SSF140996">
    <property type="entry name" value="Hermes dimerisation domain"/>
    <property type="match status" value="1"/>
</dbReference>
<keyword evidence="2 4" id="KW-0863">Zinc-finger</keyword>
<keyword evidence="9" id="KW-1185">Reference proteome</keyword>
<evidence type="ECO:0000256" key="3">
    <source>
        <dbReference type="ARBA" id="ARBA00022833"/>
    </source>
</evidence>
<proteinExistence type="predicted"/>
<dbReference type="AlphaFoldDB" id="A0AAQ3K1Y8"/>
<dbReference type="PROSITE" id="PS50808">
    <property type="entry name" value="ZF_BED"/>
    <property type="match status" value="1"/>
</dbReference>
<dbReference type="InterPro" id="IPR036236">
    <property type="entry name" value="Znf_C2H2_sf"/>
</dbReference>
<dbReference type="PANTHER" id="PTHR31446">
    <property type="entry name" value="ACID PHOSPHATASE/VANADIUM-DEPENDENT HALOPEROXIDASE-RELATED PROTEIN"/>
    <property type="match status" value="1"/>
</dbReference>
<feature type="transmembrane region" description="Helical" evidence="6">
    <location>
        <begin position="33"/>
        <end position="53"/>
    </location>
</feature>
<dbReference type="CDD" id="cd01610">
    <property type="entry name" value="PAP2_like"/>
    <property type="match status" value="1"/>
</dbReference>
<feature type="domain" description="BED-type" evidence="7">
    <location>
        <begin position="230"/>
        <end position="286"/>
    </location>
</feature>